<keyword evidence="1" id="KW-0732">Signal</keyword>
<dbReference type="InterPro" id="IPR013783">
    <property type="entry name" value="Ig-like_fold"/>
</dbReference>
<dbReference type="KEGG" id="taut:V4D30_08655"/>
<organism evidence="2">
    <name type="scientific">Thermodesulfovibrio autotrophicus</name>
    <dbReference type="NCBI Taxonomy" id="3118333"/>
    <lineage>
        <taxon>Bacteria</taxon>
        <taxon>Pseudomonadati</taxon>
        <taxon>Nitrospirota</taxon>
        <taxon>Thermodesulfovibrionia</taxon>
        <taxon>Thermodesulfovibrionales</taxon>
        <taxon>Thermodesulfovibrionaceae</taxon>
        <taxon>Thermodesulfovibrio</taxon>
    </lineage>
</organism>
<evidence type="ECO:0000256" key="1">
    <source>
        <dbReference type="SAM" id="SignalP"/>
    </source>
</evidence>
<dbReference type="Gene3D" id="2.60.40.10">
    <property type="entry name" value="Immunoglobulins"/>
    <property type="match status" value="1"/>
</dbReference>
<evidence type="ECO:0000313" key="2">
    <source>
        <dbReference type="EMBL" id="XCH46403.1"/>
    </source>
</evidence>
<evidence type="ECO:0008006" key="3">
    <source>
        <dbReference type="Google" id="ProtNLM"/>
    </source>
</evidence>
<gene>
    <name evidence="2" type="ORF">V4D30_08655</name>
</gene>
<name>A0AAU8GYP7_9BACT</name>
<dbReference type="RefSeq" id="WP_353683936.1">
    <property type="nucleotide sequence ID" value="NZ_CP144373.1"/>
</dbReference>
<sequence>MKTKFLVWLLMSLMVFPVLSSAQMKPQTPAQVKIAKSYWCAEVGDILFSKGPQQGEKLNVGARVKFTKKTIIPGAPGQKLCDCAFEGPSDAPAKFWSKTMSLRLIGIKYSETETNLLEYYGPTPAFPPYDYGGFPVIGFVVTENDLKKGYIDVWGWSSKEPLQCRDAAIHASFAVYNRSPYDQKNECHPHPDFKKSFKPKCLQVPKIPEGAVKEGVKKSEEVLKSLPDLKITKAEIFPKISERENEQAVVYDEAQLKINVVNSGHSDVSKLKVRIERRWDWEKEYHAETGRDSKYDVGYYYSKEEKWHSIKEGKIVNGIIEIEDLQANGGYRTIWIYVDNYFAPKADCWFRITLDPDNEVAELDESNNRTSDIFFPSHYEHPEKYKKFKPAPAKAK</sequence>
<feature type="chain" id="PRO_5043930431" description="CARDB domain-containing protein" evidence="1">
    <location>
        <begin position="23"/>
        <end position="396"/>
    </location>
</feature>
<dbReference type="EMBL" id="CP144373">
    <property type="protein sequence ID" value="XCH46403.1"/>
    <property type="molecule type" value="Genomic_DNA"/>
</dbReference>
<accession>A0AAU8GYP7</accession>
<dbReference type="AlphaFoldDB" id="A0AAU8GYP7"/>
<protein>
    <recommendedName>
        <fullName evidence="3">CARDB domain-containing protein</fullName>
    </recommendedName>
</protein>
<feature type="signal peptide" evidence="1">
    <location>
        <begin position="1"/>
        <end position="22"/>
    </location>
</feature>
<proteinExistence type="predicted"/>
<reference evidence="2" key="1">
    <citation type="submission" date="2024-01" db="EMBL/GenBank/DDBJ databases">
        <title>The first autotrophic representatives of the genus Thermodesulfovibrio.</title>
        <authorList>
            <person name="Maltseva A.I."/>
            <person name="Elcheninov A.G."/>
            <person name="Kublanov I.V."/>
            <person name="Lebedinsky A.V."/>
            <person name="Frolov E.N."/>
        </authorList>
    </citation>
    <scope>NUCLEOTIDE SEQUENCE</scope>
    <source>
        <strain evidence="2">3907-1M</strain>
    </source>
</reference>